<evidence type="ECO:0000256" key="1">
    <source>
        <dbReference type="ARBA" id="ARBA00005446"/>
    </source>
</evidence>
<dbReference type="GO" id="GO:0005694">
    <property type="term" value="C:chromosome"/>
    <property type="evidence" value="ECO:0007669"/>
    <property type="project" value="TreeGrafter"/>
</dbReference>
<dbReference type="Pfam" id="PF00271">
    <property type="entry name" value="Helicase_C"/>
    <property type="match status" value="1"/>
</dbReference>
<dbReference type="AlphaFoldDB" id="A0A165WRT9"/>
<evidence type="ECO:0000256" key="4">
    <source>
        <dbReference type="ARBA" id="ARBA00034617"/>
    </source>
</evidence>
<feature type="domain" description="Helicase C-terminal" evidence="6">
    <location>
        <begin position="72"/>
        <end position="227"/>
    </location>
</feature>
<evidence type="ECO:0000313" key="8">
    <source>
        <dbReference type="Proteomes" id="UP000076798"/>
    </source>
</evidence>
<dbReference type="GO" id="GO:0000724">
    <property type="term" value="P:double-strand break repair via homologous recombination"/>
    <property type="evidence" value="ECO:0007669"/>
    <property type="project" value="TreeGrafter"/>
</dbReference>
<keyword evidence="3" id="KW-0413">Isomerase</keyword>
<name>A0A165WRT9_9AGAM</name>
<organism evidence="7 8">
    <name type="scientific">Sistotremastrum suecicum HHB10207 ss-3</name>
    <dbReference type="NCBI Taxonomy" id="1314776"/>
    <lineage>
        <taxon>Eukaryota</taxon>
        <taxon>Fungi</taxon>
        <taxon>Dikarya</taxon>
        <taxon>Basidiomycota</taxon>
        <taxon>Agaricomycotina</taxon>
        <taxon>Agaricomycetes</taxon>
        <taxon>Sistotremastrales</taxon>
        <taxon>Sistotremastraceae</taxon>
        <taxon>Sistotremastrum</taxon>
    </lineage>
</organism>
<protein>
    <recommendedName>
        <fullName evidence="5">DNA 3'-5' helicase</fullName>
        <ecNumber evidence="5">5.6.2.4</ecNumber>
    </recommendedName>
</protein>
<dbReference type="EC" id="5.6.2.4" evidence="5"/>
<evidence type="ECO:0000256" key="2">
    <source>
        <dbReference type="ARBA" id="ARBA00023125"/>
    </source>
</evidence>
<evidence type="ECO:0000256" key="5">
    <source>
        <dbReference type="ARBA" id="ARBA00034808"/>
    </source>
</evidence>
<keyword evidence="8" id="KW-1185">Reference proteome</keyword>
<dbReference type="PANTHER" id="PTHR13710:SF105">
    <property type="entry name" value="ATP-DEPENDENT DNA HELICASE Q1"/>
    <property type="match status" value="1"/>
</dbReference>
<dbReference type="GO" id="GO:0003677">
    <property type="term" value="F:DNA binding"/>
    <property type="evidence" value="ECO:0007669"/>
    <property type="project" value="UniProtKB-KW"/>
</dbReference>
<dbReference type="GO" id="GO:0016787">
    <property type="term" value="F:hydrolase activity"/>
    <property type="evidence" value="ECO:0007669"/>
    <property type="project" value="UniProtKB-KW"/>
</dbReference>
<dbReference type="GO" id="GO:0043138">
    <property type="term" value="F:3'-5' DNA helicase activity"/>
    <property type="evidence" value="ECO:0007669"/>
    <property type="project" value="UniProtKB-EC"/>
</dbReference>
<evidence type="ECO:0000259" key="6">
    <source>
        <dbReference type="PROSITE" id="PS51194"/>
    </source>
</evidence>
<dbReference type="SMART" id="SM00490">
    <property type="entry name" value="HELICc"/>
    <property type="match status" value="1"/>
</dbReference>
<feature type="non-terminal residue" evidence="7">
    <location>
        <position position="227"/>
    </location>
</feature>
<evidence type="ECO:0000313" key="7">
    <source>
        <dbReference type="EMBL" id="KZT31461.1"/>
    </source>
</evidence>
<comment type="catalytic activity">
    <reaction evidence="4">
        <text>Couples ATP hydrolysis with the unwinding of duplex DNA by translocating in the 3'-5' direction.</text>
        <dbReference type="EC" id="5.6.2.4"/>
    </reaction>
</comment>
<accession>A0A165WRT9</accession>
<dbReference type="Proteomes" id="UP000076798">
    <property type="component" value="Unassembled WGS sequence"/>
</dbReference>
<dbReference type="GO" id="GO:0005737">
    <property type="term" value="C:cytoplasm"/>
    <property type="evidence" value="ECO:0007669"/>
    <property type="project" value="TreeGrafter"/>
</dbReference>
<feature type="non-terminal residue" evidence="7">
    <location>
        <position position="1"/>
    </location>
</feature>
<dbReference type="Gene3D" id="3.40.50.300">
    <property type="entry name" value="P-loop containing nucleotide triphosphate hydrolases"/>
    <property type="match status" value="2"/>
</dbReference>
<dbReference type="GO" id="GO:0009378">
    <property type="term" value="F:four-way junction helicase activity"/>
    <property type="evidence" value="ECO:0007669"/>
    <property type="project" value="TreeGrafter"/>
</dbReference>
<dbReference type="OrthoDB" id="10261556at2759"/>
<dbReference type="PROSITE" id="PS51194">
    <property type="entry name" value="HELICASE_CTER"/>
    <property type="match status" value="1"/>
</dbReference>
<keyword evidence="7" id="KW-0378">Hydrolase</keyword>
<keyword evidence="2" id="KW-0238">DNA-binding</keyword>
<proteinExistence type="inferred from homology"/>
<reference evidence="7 8" key="1">
    <citation type="journal article" date="2016" name="Mol. Biol. Evol.">
        <title>Comparative Genomics of Early-Diverging Mushroom-Forming Fungi Provides Insights into the Origins of Lignocellulose Decay Capabilities.</title>
        <authorList>
            <person name="Nagy L.G."/>
            <person name="Riley R."/>
            <person name="Tritt A."/>
            <person name="Adam C."/>
            <person name="Daum C."/>
            <person name="Floudas D."/>
            <person name="Sun H."/>
            <person name="Yadav J.S."/>
            <person name="Pangilinan J."/>
            <person name="Larsson K.H."/>
            <person name="Matsuura K."/>
            <person name="Barry K."/>
            <person name="Labutti K."/>
            <person name="Kuo R."/>
            <person name="Ohm R.A."/>
            <person name="Bhattacharya S.S."/>
            <person name="Shirouzu T."/>
            <person name="Yoshinaga Y."/>
            <person name="Martin F.M."/>
            <person name="Grigoriev I.V."/>
            <person name="Hibbett D.S."/>
        </authorList>
    </citation>
    <scope>NUCLEOTIDE SEQUENCE [LARGE SCALE GENOMIC DNA]</scope>
    <source>
        <strain evidence="7 8">HHB10207 ss-3</strain>
    </source>
</reference>
<dbReference type="PANTHER" id="PTHR13710">
    <property type="entry name" value="DNA HELICASE RECQ FAMILY MEMBER"/>
    <property type="match status" value="1"/>
</dbReference>
<dbReference type="InterPro" id="IPR001650">
    <property type="entry name" value="Helicase_C-like"/>
</dbReference>
<dbReference type="EMBL" id="KV428572">
    <property type="protein sequence ID" value="KZT31461.1"/>
    <property type="molecule type" value="Genomic_DNA"/>
</dbReference>
<dbReference type="InterPro" id="IPR027417">
    <property type="entry name" value="P-loop_NTPase"/>
</dbReference>
<dbReference type="SUPFAM" id="SSF52540">
    <property type="entry name" value="P-loop containing nucleoside triphosphate hydrolases"/>
    <property type="match status" value="1"/>
</dbReference>
<sequence>FRQKYSELGNLRSFVPSGTPLLAASATFPPNILADVIQSLDISDKHLFINLGNFRRNLKWETRNLKSAARGHTELRYVLTPGEPGQRKPIEQTLIYVNAKDESHYICNDLRSQVAPDKASQEEINVYHASHSSREKAKLLQDFKSGKIKILICTEAAGMGCDFPRISLVIQYRVPDSLTSWLQRAGRGGRSSDSICRCIIMVEPSFYNIRSLSASTSSTSSTDSQQT</sequence>
<comment type="similarity">
    <text evidence="1">Belongs to the helicase family. RecQ subfamily.</text>
</comment>
<evidence type="ECO:0000256" key="3">
    <source>
        <dbReference type="ARBA" id="ARBA00023235"/>
    </source>
</evidence>
<gene>
    <name evidence="7" type="ORF">SISSUDRAFT_973184</name>
</gene>
<dbReference type="STRING" id="1314776.A0A165WRT9"/>